<evidence type="ECO:0000313" key="2">
    <source>
        <dbReference type="Proteomes" id="UP000320735"/>
    </source>
</evidence>
<dbReference type="RefSeq" id="WP_146372046.1">
    <property type="nucleotide sequence ID" value="NZ_SJPP01000001.1"/>
</dbReference>
<organism evidence="1 2">
    <name type="scientific">Symmachiella macrocystis</name>
    <dbReference type="NCBI Taxonomy" id="2527985"/>
    <lineage>
        <taxon>Bacteria</taxon>
        <taxon>Pseudomonadati</taxon>
        <taxon>Planctomycetota</taxon>
        <taxon>Planctomycetia</taxon>
        <taxon>Planctomycetales</taxon>
        <taxon>Planctomycetaceae</taxon>
        <taxon>Symmachiella</taxon>
    </lineage>
</organism>
<evidence type="ECO:0000313" key="1">
    <source>
        <dbReference type="EMBL" id="TWU14776.1"/>
    </source>
</evidence>
<reference evidence="1 2" key="1">
    <citation type="submission" date="2019-02" db="EMBL/GenBank/DDBJ databases">
        <title>Deep-cultivation of Planctomycetes and their phenomic and genomic characterization uncovers novel biology.</title>
        <authorList>
            <person name="Wiegand S."/>
            <person name="Jogler M."/>
            <person name="Boedeker C."/>
            <person name="Pinto D."/>
            <person name="Vollmers J."/>
            <person name="Rivas-Marin E."/>
            <person name="Kohn T."/>
            <person name="Peeters S.H."/>
            <person name="Heuer A."/>
            <person name="Rast P."/>
            <person name="Oberbeckmann S."/>
            <person name="Bunk B."/>
            <person name="Jeske O."/>
            <person name="Meyerdierks A."/>
            <person name="Storesund J.E."/>
            <person name="Kallscheuer N."/>
            <person name="Luecker S."/>
            <person name="Lage O.M."/>
            <person name="Pohl T."/>
            <person name="Merkel B.J."/>
            <person name="Hornburger P."/>
            <person name="Mueller R.-W."/>
            <person name="Bruemmer F."/>
            <person name="Labrenz M."/>
            <person name="Spormann A.M."/>
            <person name="Op Den Camp H."/>
            <person name="Overmann J."/>
            <person name="Amann R."/>
            <person name="Jetten M.S.M."/>
            <person name="Mascher T."/>
            <person name="Medema M.H."/>
            <person name="Devos D.P."/>
            <person name="Kaster A.-K."/>
            <person name="Ovreas L."/>
            <person name="Rohde M."/>
            <person name="Galperin M.Y."/>
            <person name="Jogler C."/>
        </authorList>
    </citation>
    <scope>NUCLEOTIDE SEQUENCE [LARGE SCALE GENOMIC DNA]</scope>
    <source>
        <strain evidence="1 2">CA54</strain>
    </source>
</reference>
<accession>A0A5C6BUA9</accession>
<dbReference type="EMBL" id="SJPP01000001">
    <property type="protein sequence ID" value="TWU14776.1"/>
    <property type="molecule type" value="Genomic_DNA"/>
</dbReference>
<sequence>MIPSSRTPKGTPNRCPLCGNEVQIDLSTFPTDDAPCPHCGHLLWSANTVEDHRSEFQKLLAQGLEELIVKNTAQQQWGLGAISSWDLDQESGKIVFYFADGFKAVAPVQIIGSLNSDKQSWLWAWANPSILDPLKQQAEDLKSYGELHKIPRLTAPVWSGTNELAWAMAALAAKHCGATGAYRAETDKGHLYMTFGEVEVVAL</sequence>
<dbReference type="AlphaFoldDB" id="A0A5C6BUA9"/>
<proteinExistence type="predicted"/>
<dbReference type="InterPro" id="IPR049249">
    <property type="entry name" value="DUF6882"/>
</dbReference>
<gene>
    <name evidence="1" type="ORF">CA54_36450</name>
</gene>
<dbReference type="Proteomes" id="UP000320735">
    <property type="component" value="Unassembled WGS sequence"/>
</dbReference>
<protein>
    <submittedName>
        <fullName evidence="1">Uncharacterized protein</fullName>
    </submittedName>
</protein>
<keyword evidence="2" id="KW-1185">Reference proteome</keyword>
<comment type="caution">
    <text evidence="1">The sequence shown here is derived from an EMBL/GenBank/DDBJ whole genome shotgun (WGS) entry which is preliminary data.</text>
</comment>
<dbReference type="OrthoDB" id="8439179at2"/>
<name>A0A5C6BUA9_9PLAN</name>
<dbReference type="Pfam" id="PF21813">
    <property type="entry name" value="DUF6882"/>
    <property type="match status" value="1"/>
</dbReference>